<dbReference type="Proteomes" id="UP001321749">
    <property type="component" value="Unassembled WGS sequence"/>
</dbReference>
<reference evidence="4" key="2">
    <citation type="submission" date="2023-06" db="EMBL/GenBank/DDBJ databases">
        <authorList>
            <consortium name="Lawrence Berkeley National Laboratory"/>
            <person name="Mondo S.J."/>
            <person name="Hensen N."/>
            <person name="Bonometti L."/>
            <person name="Westerberg I."/>
            <person name="Brannstrom I.O."/>
            <person name="Guillou S."/>
            <person name="Cros-Aarteil S."/>
            <person name="Calhoun S."/>
            <person name="Haridas S."/>
            <person name="Kuo A."/>
            <person name="Pangilinan J."/>
            <person name="Riley R."/>
            <person name="Labutti K."/>
            <person name="Andreopoulos B."/>
            <person name="Lipzen A."/>
            <person name="Chen C."/>
            <person name="Yanf M."/>
            <person name="Daum C."/>
            <person name="Ng V."/>
            <person name="Clum A."/>
            <person name="Steindorff A."/>
            <person name="Ohm R."/>
            <person name="Martin F."/>
            <person name="Silar P."/>
            <person name="Natvig D."/>
            <person name="Lalanne C."/>
            <person name="Gautier V."/>
            <person name="Ament-Velasquez S.L."/>
            <person name="Kruys A."/>
            <person name="Hutchinson M.I."/>
            <person name="Powell A.J."/>
            <person name="Barry K."/>
            <person name="Miller A.N."/>
            <person name="Grigoriev I.V."/>
            <person name="Debuchy R."/>
            <person name="Gladieux P."/>
            <person name="Thoren M.H."/>
            <person name="Johannesson H."/>
        </authorList>
    </citation>
    <scope>NUCLEOTIDE SEQUENCE</scope>
    <source>
        <strain evidence="4">PSN324</strain>
    </source>
</reference>
<reference evidence="4" key="1">
    <citation type="journal article" date="2023" name="Mol. Phylogenet. Evol.">
        <title>Genome-scale phylogeny and comparative genomics of the fungal order Sordariales.</title>
        <authorList>
            <person name="Hensen N."/>
            <person name="Bonometti L."/>
            <person name="Westerberg I."/>
            <person name="Brannstrom I.O."/>
            <person name="Guillou S."/>
            <person name="Cros-Aarteil S."/>
            <person name="Calhoun S."/>
            <person name="Haridas S."/>
            <person name="Kuo A."/>
            <person name="Mondo S."/>
            <person name="Pangilinan J."/>
            <person name="Riley R."/>
            <person name="LaButti K."/>
            <person name="Andreopoulos B."/>
            <person name="Lipzen A."/>
            <person name="Chen C."/>
            <person name="Yan M."/>
            <person name="Daum C."/>
            <person name="Ng V."/>
            <person name="Clum A."/>
            <person name="Steindorff A."/>
            <person name="Ohm R.A."/>
            <person name="Martin F."/>
            <person name="Silar P."/>
            <person name="Natvig D.O."/>
            <person name="Lalanne C."/>
            <person name="Gautier V."/>
            <person name="Ament-Velasquez S.L."/>
            <person name="Kruys A."/>
            <person name="Hutchinson M.I."/>
            <person name="Powell A.J."/>
            <person name="Barry K."/>
            <person name="Miller A.N."/>
            <person name="Grigoriev I.V."/>
            <person name="Debuchy R."/>
            <person name="Gladieux P."/>
            <person name="Hiltunen Thoren M."/>
            <person name="Johannesson H."/>
        </authorList>
    </citation>
    <scope>NUCLEOTIDE SEQUENCE</scope>
    <source>
        <strain evidence="4">PSN324</strain>
    </source>
</reference>
<proteinExistence type="predicted"/>
<dbReference type="SUPFAM" id="SSF57701">
    <property type="entry name" value="Zn2/Cys6 DNA-binding domain"/>
    <property type="match status" value="1"/>
</dbReference>
<evidence type="ECO:0000256" key="2">
    <source>
        <dbReference type="SAM" id="MobiDB-lite"/>
    </source>
</evidence>
<gene>
    <name evidence="4" type="ORF">QBC42DRAFT_213626</name>
</gene>
<dbReference type="SMART" id="SM00066">
    <property type="entry name" value="GAL4"/>
    <property type="match status" value="1"/>
</dbReference>
<dbReference type="EMBL" id="MU865140">
    <property type="protein sequence ID" value="KAK4457043.1"/>
    <property type="molecule type" value="Genomic_DNA"/>
</dbReference>
<organism evidence="4 5">
    <name type="scientific">Cladorrhinum samala</name>
    <dbReference type="NCBI Taxonomy" id="585594"/>
    <lineage>
        <taxon>Eukaryota</taxon>
        <taxon>Fungi</taxon>
        <taxon>Dikarya</taxon>
        <taxon>Ascomycota</taxon>
        <taxon>Pezizomycotina</taxon>
        <taxon>Sordariomycetes</taxon>
        <taxon>Sordariomycetidae</taxon>
        <taxon>Sordariales</taxon>
        <taxon>Podosporaceae</taxon>
        <taxon>Cladorrhinum</taxon>
    </lineage>
</organism>
<dbReference type="GO" id="GO:0000981">
    <property type="term" value="F:DNA-binding transcription factor activity, RNA polymerase II-specific"/>
    <property type="evidence" value="ECO:0007669"/>
    <property type="project" value="InterPro"/>
</dbReference>
<evidence type="ECO:0000313" key="5">
    <source>
        <dbReference type="Proteomes" id="UP001321749"/>
    </source>
</evidence>
<feature type="compositionally biased region" description="Low complexity" evidence="2">
    <location>
        <begin position="54"/>
        <end position="68"/>
    </location>
</feature>
<feature type="compositionally biased region" description="Polar residues" evidence="2">
    <location>
        <begin position="101"/>
        <end position="113"/>
    </location>
</feature>
<protein>
    <recommendedName>
        <fullName evidence="3">Zn(2)-C6 fungal-type domain-containing protein</fullName>
    </recommendedName>
</protein>
<dbReference type="PROSITE" id="PS00463">
    <property type="entry name" value="ZN2_CY6_FUNGAL_1"/>
    <property type="match status" value="1"/>
</dbReference>
<feature type="region of interest" description="Disordered" evidence="2">
    <location>
        <begin position="46"/>
        <end position="136"/>
    </location>
</feature>
<evidence type="ECO:0000259" key="3">
    <source>
        <dbReference type="PROSITE" id="PS50048"/>
    </source>
</evidence>
<dbReference type="Gene3D" id="4.10.240.10">
    <property type="entry name" value="Zn(2)-C6 fungal-type DNA-binding domain"/>
    <property type="match status" value="1"/>
</dbReference>
<dbReference type="AlphaFoldDB" id="A0AAV9H9A2"/>
<dbReference type="InterPro" id="IPR036864">
    <property type="entry name" value="Zn2-C6_fun-type_DNA-bd_sf"/>
</dbReference>
<keyword evidence="1" id="KW-0539">Nucleus</keyword>
<dbReference type="Pfam" id="PF00172">
    <property type="entry name" value="Zn_clus"/>
    <property type="match status" value="1"/>
</dbReference>
<feature type="region of interest" description="Disordered" evidence="2">
    <location>
        <begin position="232"/>
        <end position="261"/>
    </location>
</feature>
<name>A0AAV9H9A2_9PEZI</name>
<dbReference type="CDD" id="cd00067">
    <property type="entry name" value="GAL4"/>
    <property type="match status" value="1"/>
</dbReference>
<feature type="domain" description="Zn(2)-C6 fungal-type" evidence="3">
    <location>
        <begin position="10"/>
        <end position="44"/>
    </location>
</feature>
<accession>A0AAV9H9A2</accession>
<comment type="caution">
    <text evidence="4">The sequence shown here is derived from an EMBL/GenBank/DDBJ whole genome shotgun (WGS) entry which is preliminary data.</text>
</comment>
<sequence>MAAVTPMRQSCDRCHGQKLRCQRTGDGDTGACQRCIRQGSQCVYSTSLPKGRPSQYSQSQSQTDQGGSAAPSTFPAPKRQCRAATPTSPKPKVPKRPGLGSRTSTTLSNTACQWPSLGPDLPYQHDPFPDPFAGSNEPHKGHVLDWTDVSSGMTSHLQPAQTHFTAQFDFYGFDSGLKNQPAEHTEGTPSLFSADSVASNAQDPGIGIAQLTQLSTRLYPLHRSAMAAAELASSREAKYPPGLKDTKDQKPPRRAQDPIVDKSGFKSIMTRLLHGFSDAAAAASNQATNAAPDQARPICDTMQDAFTASKQFLGILHCLQGQAKSGSVSSDSSRQSPMTPISISTPTAGCSGINGSAGQHSSSQYSNTVTRHLVMACHGMLLSIYAAILGVLQRDADLMSSDGHHDAKVSGIVATGLHDTEAATLTDMRLVMVVQLCSYLIGRQQQAVAPHVSTLQQRDGATGDEALLGSNDVDMDVPPNDLEVEVQQRLCQLRDSLRIS</sequence>
<dbReference type="InterPro" id="IPR001138">
    <property type="entry name" value="Zn2Cys6_DnaBD"/>
</dbReference>
<keyword evidence="5" id="KW-1185">Reference proteome</keyword>
<evidence type="ECO:0000313" key="4">
    <source>
        <dbReference type="EMBL" id="KAK4457043.1"/>
    </source>
</evidence>
<dbReference type="PROSITE" id="PS50048">
    <property type="entry name" value="ZN2_CY6_FUNGAL_2"/>
    <property type="match status" value="1"/>
</dbReference>
<evidence type="ECO:0000256" key="1">
    <source>
        <dbReference type="ARBA" id="ARBA00023242"/>
    </source>
</evidence>
<feature type="compositionally biased region" description="Basic and acidic residues" evidence="2">
    <location>
        <begin position="233"/>
        <end position="261"/>
    </location>
</feature>
<dbReference type="GO" id="GO:0008270">
    <property type="term" value="F:zinc ion binding"/>
    <property type="evidence" value="ECO:0007669"/>
    <property type="project" value="InterPro"/>
</dbReference>
<feature type="region of interest" description="Disordered" evidence="2">
    <location>
        <begin position="326"/>
        <end position="345"/>
    </location>
</feature>
<feature type="compositionally biased region" description="Low complexity" evidence="2">
    <location>
        <begin position="326"/>
        <end position="336"/>
    </location>
</feature>